<dbReference type="CDD" id="cd18186">
    <property type="entry name" value="BTB_POZ_ZBTB_KLHL-like"/>
    <property type="match status" value="1"/>
</dbReference>
<dbReference type="PANTHER" id="PTHR22872:SF2">
    <property type="entry name" value="INHIBITOR OF BRUTON TYROSINE KINASE"/>
    <property type="match status" value="1"/>
</dbReference>
<feature type="domain" description="BTB" evidence="3">
    <location>
        <begin position="452"/>
        <end position="530"/>
    </location>
</feature>
<dbReference type="InterPro" id="IPR009091">
    <property type="entry name" value="RCC1/BLIP-II"/>
</dbReference>
<dbReference type="Pfam" id="PF00415">
    <property type="entry name" value="RCC1"/>
    <property type="match status" value="1"/>
</dbReference>
<accession>A0AAV7ZJW4</accession>
<dbReference type="InterPro" id="IPR011333">
    <property type="entry name" value="SKP1/BTB/POZ_sf"/>
</dbReference>
<dbReference type="PROSITE" id="PS00626">
    <property type="entry name" value="RCC1_2"/>
    <property type="match status" value="1"/>
</dbReference>
<sequence>MFKPFAFGKNTNNKLATNKTERKLLPSVITKVDSIFDIAPTEKFVFFITKTGECKMFGDSTKDIEWKESLLVKKVSVGAGHCVFLMQNQQVYGFGIQNGGQLGMGNRDSVLYRPKLNTKLSGVNIVDVMCTQDNTFFLDDKNQMYVSGLQALIPHGLIPSGEKVQATLIPGIKVSRIFGGPKARHFMYTTTEGKLFGYGQNDYGQCGGSFRFTTGIPYEVPNIEERHLQDAWCGNCSTALIYKNQLYTAGYQNFIGSESSTSVKSFTLVEGLKGETIKTLSGGSSHAVVLTDKNELYVFGYNNERQLGEGPDTIKVVKRFTTPLFEPTMPFQIKCGPYCTLVYNRISIAINDDLLHLYESGTIYDVTVNGKRAIKALIDYRTERNLDRTLELLNNKFNKSQTDEFLKWVYSSQISDRQTLESIFKEIDPNIKFFQKLLINDISQIFKDQESMNFALLIKDDEEEDDDDDEELEELPVHKWMLFARSGMFRELFQNVKEDLHSIRDYSNKSVESLEVLLKFLYTEKIELTADHDPQLIYEELSDAAEYYQLNPNCPLKYALELLKSEYNITTEN</sequence>
<feature type="repeat" description="RCC1" evidence="2">
    <location>
        <begin position="193"/>
        <end position="244"/>
    </location>
</feature>
<keyword evidence="1" id="KW-0677">Repeat</keyword>
<dbReference type="PROSITE" id="PS50097">
    <property type="entry name" value="BTB"/>
    <property type="match status" value="1"/>
</dbReference>
<evidence type="ECO:0000259" key="3">
    <source>
        <dbReference type="PROSITE" id="PS50097"/>
    </source>
</evidence>
<evidence type="ECO:0000256" key="1">
    <source>
        <dbReference type="ARBA" id="ARBA00022737"/>
    </source>
</evidence>
<name>A0AAV7ZJW4_9EUKA</name>
<dbReference type="PANTHER" id="PTHR22872">
    <property type="entry name" value="BTK-BINDING PROTEIN-RELATED"/>
    <property type="match status" value="1"/>
</dbReference>
<dbReference type="InterPro" id="IPR051625">
    <property type="entry name" value="Signaling_Regulatory_Domain"/>
</dbReference>
<dbReference type="EMBL" id="JANTQA010000030">
    <property type="protein sequence ID" value="KAJ3440732.1"/>
    <property type="molecule type" value="Genomic_DNA"/>
</dbReference>
<dbReference type="Proteomes" id="UP001146793">
    <property type="component" value="Unassembled WGS sequence"/>
</dbReference>
<dbReference type="Gene3D" id="2.130.10.30">
    <property type="entry name" value="Regulator of chromosome condensation 1/beta-lactamase-inhibitor protein II"/>
    <property type="match status" value="2"/>
</dbReference>
<evidence type="ECO:0000313" key="5">
    <source>
        <dbReference type="Proteomes" id="UP001146793"/>
    </source>
</evidence>
<gene>
    <name evidence="4" type="ORF">M0812_14403</name>
</gene>
<dbReference type="InterPro" id="IPR000210">
    <property type="entry name" value="BTB/POZ_dom"/>
</dbReference>
<feature type="repeat" description="RCC1" evidence="2">
    <location>
        <begin position="89"/>
        <end position="141"/>
    </location>
</feature>
<dbReference type="PRINTS" id="PR00633">
    <property type="entry name" value="RCCNDNSATION"/>
</dbReference>
<dbReference type="AlphaFoldDB" id="A0AAV7ZJW4"/>
<dbReference type="InterPro" id="IPR000408">
    <property type="entry name" value="Reg_chr_condens"/>
</dbReference>
<comment type="caution">
    <text evidence="4">The sequence shown here is derived from an EMBL/GenBank/DDBJ whole genome shotgun (WGS) entry which is preliminary data.</text>
</comment>
<dbReference type="Gene3D" id="3.30.710.10">
    <property type="entry name" value="Potassium Channel Kv1.1, Chain A"/>
    <property type="match status" value="1"/>
</dbReference>
<dbReference type="SUPFAM" id="SSF54695">
    <property type="entry name" value="POZ domain"/>
    <property type="match status" value="1"/>
</dbReference>
<dbReference type="PROSITE" id="PS50012">
    <property type="entry name" value="RCC1_3"/>
    <property type="match status" value="2"/>
</dbReference>
<dbReference type="Pfam" id="PF00651">
    <property type="entry name" value="BTB"/>
    <property type="match status" value="1"/>
</dbReference>
<protein>
    <submittedName>
        <fullName evidence="4">Btk-binding protein-related</fullName>
    </submittedName>
</protein>
<evidence type="ECO:0000256" key="2">
    <source>
        <dbReference type="PROSITE-ProRule" id="PRU00235"/>
    </source>
</evidence>
<evidence type="ECO:0000313" key="4">
    <source>
        <dbReference type="EMBL" id="KAJ3440732.1"/>
    </source>
</evidence>
<dbReference type="Pfam" id="PF13540">
    <property type="entry name" value="RCC1_2"/>
    <property type="match status" value="1"/>
</dbReference>
<dbReference type="SUPFAM" id="SSF50985">
    <property type="entry name" value="RCC1/BLIP-II"/>
    <property type="match status" value="1"/>
</dbReference>
<reference evidence="4" key="1">
    <citation type="submission" date="2022-08" db="EMBL/GenBank/DDBJ databases">
        <title>Novel sulphate-reducing endosymbionts in the free-living metamonad Anaeramoeba.</title>
        <authorList>
            <person name="Jerlstrom-Hultqvist J."/>
            <person name="Cepicka I."/>
            <person name="Gallot-Lavallee L."/>
            <person name="Salas-Leiva D."/>
            <person name="Curtis B.A."/>
            <person name="Zahonova K."/>
            <person name="Pipaliya S."/>
            <person name="Dacks J."/>
            <person name="Roger A.J."/>
        </authorList>
    </citation>
    <scope>NUCLEOTIDE SEQUENCE</scope>
    <source>
        <strain evidence="4">Busselton2</strain>
    </source>
</reference>
<proteinExistence type="predicted"/>
<organism evidence="4 5">
    <name type="scientific">Anaeramoeba flamelloides</name>
    <dbReference type="NCBI Taxonomy" id="1746091"/>
    <lineage>
        <taxon>Eukaryota</taxon>
        <taxon>Metamonada</taxon>
        <taxon>Anaeramoebidae</taxon>
        <taxon>Anaeramoeba</taxon>
    </lineage>
</organism>